<dbReference type="HOGENOM" id="CLU_2774567_0_0_9"/>
<dbReference type="KEGG" id="tbo:Thebr_0093"/>
<reference evidence="1 2" key="1">
    <citation type="submission" date="2011-01" db="EMBL/GenBank/DDBJ databases">
        <title>Complete sequence of Thermoanaerobacter brockii finnii Ako-1.</title>
        <authorList>
            <consortium name="US DOE Joint Genome Institute"/>
            <person name="Lucas S."/>
            <person name="Copeland A."/>
            <person name="Lapidus A."/>
            <person name="Cheng J.-F."/>
            <person name="Goodwin L."/>
            <person name="Pitluck S."/>
            <person name="Chertkov O."/>
            <person name="Munk C."/>
            <person name="Detter J.C."/>
            <person name="Han C."/>
            <person name="Tapia R."/>
            <person name="Land M."/>
            <person name="Hauser L."/>
            <person name="Kyrpides N."/>
            <person name="Ivanova N."/>
            <person name="Mikhailova N."/>
            <person name="Pagani I."/>
            <person name="Hemme C.L."/>
            <person name="Woyke T."/>
        </authorList>
    </citation>
    <scope>NUCLEOTIDE SEQUENCE [LARGE SCALE GENOMIC DNA]</scope>
    <source>
        <strain evidence="2">ATCC 43586 / DSM 3389 / AKO-1</strain>
    </source>
</reference>
<dbReference type="AlphaFoldDB" id="E8UTB6"/>
<evidence type="ECO:0000313" key="2">
    <source>
        <dbReference type="Proteomes" id="UP000002062"/>
    </source>
</evidence>
<evidence type="ECO:0000313" key="1">
    <source>
        <dbReference type="EMBL" id="ADV78725.1"/>
    </source>
</evidence>
<dbReference type="RefSeq" id="WP_013570765.1">
    <property type="nucleotide sequence ID" value="NC_014964.1"/>
</dbReference>
<dbReference type="Proteomes" id="UP000002062">
    <property type="component" value="Chromosome"/>
</dbReference>
<protein>
    <submittedName>
        <fullName evidence="1">Uncharacterized protein</fullName>
    </submittedName>
</protein>
<keyword evidence="2" id="KW-1185">Reference proteome</keyword>
<proteinExistence type="predicted"/>
<dbReference type="EMBL" id="CP002466">
    <property type="protein sequence ID" value="ADV78725.1"/>
    <property type="molecule type" value="Genomic_DNA"/>
</dbReference>
<name>E8UTB6_THEBF</name>
<accession>E8UTB6</accession>
<sequence length="69" mass="7981">MLTPLKAIRKKCLECSNYQYKEVELCPIKDCPLYPYRLGKRPSTIKGNAKKHEIAEDELSITEVIDLLE</sequence>
<organism evidence="1 2">
    <name type="scientific">Thermoanaerobacter brockii subsp. finnii (strain ATCC 43586 / DSM 3389 / AKO-1)</name>
    <name type="common">Thermoanaerobacter finnii</name>
    <dbReference type="NCBI Taxonomy" id="509193"/>
    <lineage>
        <taxon>Bacteria</taxon>
        <taxon>Bacillati</taxon>
        <taxon>Bacillota</taxon>
        <taxon>Clostridia</taxon>
        <taxon>Thermoanaerobacterales</taxon>
        <taxon>Thermoanaerobacteraceae</taxon>
        <taxon>Thermoanaerobacter</taxon>
    </lineage>
</organism>
<gene>
    <name evidence="1" type="ordered locus">Thebr_0093</name>
</gene>